<gene>
    <name evidence="3" type="ORF">FKG94_19235</name>
</gene>
<protein>
    <submittedName>
        <fullName evidence="3">DUF3530 family protein</fullName>
    </submittedName>
</protein>
<evidence type="ECO:0000313" key="4">
    <source>
        <dbReference type="Proteomes" id="UP000319732"/>
    </source>
</evidence>
<evidence type="ECO:0000256" key="2">
    <source>
        <dbReference type="SAM" id="SignalP"/>
    </source>
</evidence>
<dbReference type="InterPro" id="IPR029058">
    <property type="entry name" value="AB_hydrolase_fold"/>
</dbReference>
<feature type="compositionally biased region" description="Acidic residues" evidence="1">
    <location>
        <begin position="207"/>
        <end position="216"/>
    </location>
</feature>
<name>A0A545T3I6_9GAMM</name>
<feature type="compositionally biased region" description="Basic and acidic residues" evidence="1">
    <location>
        <begin position="171"/>
        <end position="187"/>
    </location>
</feature>
<evidence type="ECO:0000256" key="1">
    <source>
        <dbReference type="SAM" id="MobiDB-lite"/>
    </source>
</evidence>
<accession>A0A545T3I6</accession>
<keyword evidence="2" id="KW-0732">Signal</keyword>
<dbReference type="SUPFAM" id="SSF53474">
    <property type="entry name" value="alpha/beta-Hydrolases"/>
    <property type="match status" value="1"/>
</dbReference>
<dbReference type="Proteomes" id="UP000319732">
    <property type="component" value="Unassembled WGS sequence"/>
</dbReference>
<sequence length="400" mass="42719">MHTQRLSNPFGHWRCWIAAAVLSLSPATAQETEPGPAATDPPPASQAGGEPAAQSRPGPAMRYMQLLAAGLPAPSVQWLEAGGERFLAVYESDYTGNPQGAILMLHAEGQHPAAHATLDAVRRQLPQYGWATLAAVLPSPGTAPIPARPPAPAMPATGETTSDTGPGESETGEREAGEQDNSGKETDAADAEETAAAEGEPTAAASESDEIFDDNTGEISDGRQPPAPDAEPAKPAKPVEQQVAERLQAALQFLQEQGIFNVVVLGHGVGAARAAEFYRQSRSPATGTAPDSATTPIRALLFVNARNRIPLTEVELADCFNDPALPVLDIYQDADPRNRAEAEQRRRQARRRGLQHFVQLRLPRQSASLDRDHNQLMRRIRGFLAKYAAGMEIGRAGQRP</sequence>
<dbReference type="OrthoDB" id="9776279at2"/>
<feature type="signal peptide" evidence="2">
    <location>
        <begin position="1"/>
        <end position="29"/>
    </location>
</feature>
<feature type="chain" id="PRO_5021706004" evidence="2">
    <location>
        <begin position="30"/>
        <end position="400"/>
    </location>
</feature>
<reference evidence="3 4" key="1">
    <citation type="submission" date="2019-06" db="EMBL/GenBank/DDBJ databases">
        <title>Whole genome sequence for Cellvibrionaceae sp. R142.</title>
        <authorList>
            <person name="Wang G."/>
        </authorList>
    </citation>
    <scope>NUCLEOTIDE SEQUENCE [LARGE SCALE GENOMIC DNA]</scope>
    <source>
        <strain evidence="3 4">R142</strain>
    </source>
</reference>
<comment type="caution">
    <text evidence="3">The sequence shown here is derived from an EMBL/GenBank/DDBJ whole genome shotgun (WGS) entry which is preliminary data.</text>
</comment>
<organism evidence="3 4">
    <name type="scientific">Exilibacterium tricleocarpae</name>
    <dbReference type="NCBI Taxonomy" id="2591008"/>
    <lineage>
        <taxon>Bacteria</taxon>
        <taxon>Pseudomonadati</taxon>
        <taxon>Pseudomonadota</taxon>
        <taxon>Gammaproteobacteria</taxon>
        <taxon>Cellvibrionales</taxon>
        <taxon>Cellvibrionaceae</taxon>
        <taxon>Exilibacterium</taxon>
    </lineage>
</organism>
<dbReference type="RefSeq" id="WP_142928559.1">
    <property type="nucleotide sequence ID" value="NZ_ML660099.1"/>
</dbReference>
<evidence type="ECO:0000313" key="3">
    <source>
        <dbReference type="EMBL" id="TQV71783.1"/>
    </source>
</evidence>
<feature type="compositionally biased region" description="Pro residues" evidence="1">
    <location>
        <begin position="141"/>
        <end position="153"/>
    </location>
</feature>
<dbReference type="InterPro" id="IPR022529">
    <property type="entry name" value="DUF3530"/>
</dbReference>
<feature type="compositionally biased region" description="Low complexity" evidence="1">
    <location>
        <begin position="196"/>
        <end position="206"/>
    </location>
</feature>
<proteinExistence type="predicted"/>
<keyword evidence="4" id="KW-1185">Reference proteome</keyword>
<dbReference type="EMBL" id="VHSG01000020">
    <property type="protein sequence ID" value="TQV71783.1"/>
    <property type="molecule type" value="Genomic_DNA"/>
</dbReference>
<dbReference type="Pfam" id="PF12048">
    <property type="entry name" value="DUF3530"/>
    <property type="match status" value="1"/>
</dbReference>
<feature type="region of interest" description="Disordered" evidence="1">
    <location>
        <begin position="141"/>
        <end position="241"/>
    </location>
</feature>
<dbReference type="AlphaFoldDB" id="A0A545T3I6"/>
<feature type="region of interest" description="Disordered" evidence="1">
    <location>
        <begin position="27"/>
        <end position="57"/>
    </location>
</feature>